<gene>
    <name evidence="6" type="ORF">KIH39_08520</name>
</gene>
<feature type="transmembrane region" description="Helical" evidence="4">
    <location>
        <begin position="12"/>
        <end position="34"/>
    </location>
</feature>
<dbReference type="PROSITE" id="PS50850">
    <property type="entry name" value="MFS"/>
    <property type="match status" value="1"/>
</dbReference>
<dbReference type="InterPro" id="IPR020846">
    <property type="entry name" value="MFS_dom"/>
</dbReference>
<dbReference type="Proteomes" id="UP000676194">
    <property type="component" value="Chromosome"/>
</dbReference>
<feature type="domain" description="Major facilitator superfamily (MFS) profile" evidence="5">
    <location>
        <begin position="1"/>
        <end position="70"/>
    </location>
</feature>
<dbReference type="GO" id="GO:0022857">
    <property type="term" value="F:transmembrane transporter activity"/>
    <property type="evidence" value="ECO:0007669"/>
    <property type="project" value="InterPro"/>
</dbReference>
<evidence type="ECO:0000256" key="3">
    <source>
        <dbReference type="ARBA" id="ARBA00023136"/>
    </source>
</evidence>
<organism evidence="6 7">
    <name type="scientific">Telmatocola sphagniphila</name>
    <dbReference type="NCBI Taxonomy" id="1123043"/>
    <lineage>
        <taxon>Bacteria</taxon>
        <taxon>Pseudomonadati</taxon>
        <taxon>Planctomycetota</taxon>
        <taxon>Planctomycetia</taxon>
        <taxon>Gemmatales</taxon>
        <taxon>Gemmataceae</taxon>
    </lineage>
</organism>
<keyword evidence="7" id="KW-1185">Reference proteome</keyword>
<keyword evidence="1 4" id="KW-0812">Transmembrane</keyword>
<feature type="transmembrane region" description="Helical" evidence="4">
    <location>
        <begin position="46"/>
        <end position="66"/>
    </location>
</feature>
<dbReference type="Pfam" id="PF07690">
    <property type="entry name" value="MFS_1"/>
    <property type="match status" value="1"/>
</dbReference>
<dbReference type="PANTHER" id="PTHR23539:SF1">
    <property type="entry name" value="MAJOR FACILITATOR SUPERFAMILY (MFS) PROFILE DOMAIN-CONTAINING PROTEIN"/>
    <property type="match status" value="1"/>
</dbReference>
<dbReference type="Gene3D" id="1.20.1250.20">
    <property type="entry name" value="MFS general substrate transporter like domains"/>
    <property type="match status" value="1"/>
</dbReference>
<dbReference type="PANTHER" id="PTHR23539">
    <property type="entry name" value="MFS TRANSPORTER"/>
    <property type="match status" value="1"/>
</dbReference>
<protein>
    <submittedName>
        <fullName evidence="6">MFS transporter</fullName>
    </submittedName>
</protein>
<evidence type="ECO:0000256" key="1">
    <source>
        <dbReference type="ARBA" id="ARBA00022692"/>
    </source>
</evidence>
<reference evidence="6" key="1">
    <citation type="submission" date="2021-05" db="EMBL/GenBank/DDBJ databases">
        <title>Complete genome sequence of the cellulolytic planctomycete Telmatocola sphagniphila SP2T and characterization of the first cellulase from planctomycetes.</title>
        <authorList>
            <person name="Rakitin A.L."/>
            <person name="Beletsky A.V."/>
            <person name="Naumoff D.G."/>
            <person name="Kulichevskaya I.S."/>
            <person name="Mardanov A.V."/>
            <person name="Ravin N.V."/>
            <person name="Dedysh S.N."/>
        </authorList>
    </citation>
    <scope>NUCLEOTIDE SEQUENCE</scope>
    <source>
        <strain evidence="6">SP2T</strain>
    </source>
</reference>
<dbReference type="InterPro" id="IPR036259">
    <property type="entry name" value="MFS_trans_sf"/>
</dbReference>
<evidence type="ECO:0000313" key="7">
    <source>
        <dbReference type="Proteomes" id="UP000676194"/>
    </source>
</evidence>
<evidence type="ECO:0000256" key="4">
    <source>
        <dbReference type="SAM" id="Phobius"/>
    </source>
</evidence>
<keyword evidence="3 4" id="KW-0472">Membrane</keyword>
<dbReference type="KEGG" id="tsph:KIH39_08520"/>
<evidence type="ECO:0000256" key="2">
    <source>
        <dbReference type="ARBA" id="ARBA00022989"/>
    </source>
</evidence>
<name>A0A8E6BA34_9BACT</name>
<dbReference type="EMBL" id="CP074694">
    <property type="protein sequence ID" value="QVL33936.1"/>
    <property type="molecule type" value="Genomic_DNA"/>
</dbReference>
<dbReference type="SUPFAM" id="SSF103473">
    <property type="entry name" value="MFS general substrate transporter"/>
    <property type="match status" value="1"/>
</dbReference>
<dbReference type="AlphaFoldDB" id="A0A8E6BA34"/>
<evidence type="ECO:0000259" key="5">
    <source>
        <dbReference type="PROSITE" id="PS50850"/>
    </source>
</evidence>
<proteinExistence type="predicted"/>
<sequence length="109" mass="11501">MVIADLTQGTGRFNLTLGAISTAVGIGAALSQLIAGSIVHQFGSSAGFLFLSGVAAAAFALLFFLMPETKNFIKGSSPAPKTSINPVQPKIRLTRKALRNRMKKVARRV</sequence>
<dbReference type="InterPro" id="IPR011701">
    <property type="entry name" value="MFS"/>
</dbReference>
<keyword evidence="2 4" id="KW-1133">Transmembrane helix</keyword>
<accession>A0A8E6BA34</accession>
<evidence type="ECO:0000313" key="6">
    <source>
        <dbReference type="EMBL" id="QVL33936.1"/>
    </source>
</evidence>